<dbReference type="EMBL" id="KQ979592">
    <property type="protein sequence ID" value="KYN20553.1"/>
    <property type="molecule type" value="Genomic_DNA"/>
</dbReference>
<gene>
    <name evidence="1" type="ORF">ALC57_07042</name>
</gene>
<reference evidence="1 2" key="1">
    <citation type="submission" date="2015-09" db="EMBL/GenBank/DDBJ databases">
        <title>Trachymyrmex cornetzi WGS genome.</title>
        <authorList>
            <person name="Nygaard S."/>
            <person name="Hu H."/>
            <person name="Boomsma J."/>
            <person name="Zhang G."/>
        </authorList>
    </citation>
    <scope>NUCLEOTIDE SEQUENCE [LARGE SCALE GENOMIC DNA]</scope>
    <source>
        <strain evidence="1">Tcor2-1</strain>
        <tissue evidence="1">Whole body</tissue>
    </source>
</reference>
<organism evidence="1 2">
    <name type="scientific">Trachymyrmex cornetzi</name>
    <dbReference type="NCBI Taxonomy" id="471704"/>
    <lineage>
        <taxon>Eukaryota</taxon>
        <taxon>Metazoa</taxon>
        <taxon>Ecdysozoa</taxon>
        <taxon>Arthropoda</taxon>
        <taxon>Hexapoda</taxon>
        <taxon>Insecta</taxon>
        <taxon>Pterygota</taxon>
        <taxon>Neoptera</taxon>
        <taxon>Endopterygota</taxon>
        <taxon>Hymenoptera</taxon>
        <taxon>Apocrita</taxon>
        <taxon>Aculeata</taxon>
        <taxon>Formicoidea</taxon>
        <taxon>Formicidae</taxon>
        <taxon>Myrmicinae</taxon>
        <taxon>Trachymyrmex</taxon>
    </lineage>
</organism>
<proteinExistence type="predicted"/>
<dbReference type="AlphaFoldDB" id="A0A195E5V9"/>
<evidence type="ECO:0000313" key="1">
    <source>
        <dbReference type="EMBL" id="KYN20553.1"/>
    </source>
</evidence>
<keyword evidence="2" id="KW-1185">Reference proteome</keyword>
<accession>A0A195E5V9</accession>
<name>A0A195E5V9_9HYME</name>
<evidence type="ECO:0000313" key="2">
    <source>
        <dbReference type="Proteomes" id="UP000078492"/>
    </source>
</evidence>
<protein>
    <submittedName>
        <fullName evidence="1">Uncharacterized protein</fullName>
    </submittedName>
</protein>
<dbReference type="Proteomes" id="UP000078492">
    <property type="component" value="Unassembled WGS sequence"/>
</dbReference>
<sequence>MATALSTTGAELIGFQSQLCRVSHQPTPFRTATLLTPRNTPGWLAGWLAGAYVLQRIAANCEGPEFPVAD</sequence>